<dbReference type="Proteomes" id="UP001143307">
    <property type="component" value="Unassembled WGS sequence"/>
</dbReference>
<accession>A0ABT3ST61</accession>
<evidence type="ECO:0000259" key="1">
    <source>
        <dbReference type="Pfam" id="PF07796"/>
    </source>
</evidence>
<gene>
    <name evidence="2" type="ORF">EYC87_06220</name>
</gene>
<name>A0ABT3ST61_9GAMM</name>
<evidence type="ECO:0000313" key="3">
    <source>
        <dbReference type="Proteomes" id="UP001143307"/>
    </source>
</evidence>
<dbReference type="EMBL" id="SHNP01000002">
    <property type="protein sequence ID" value="MCX2973182.1"/>
    <property type="molecule type" value="Genomic_DNA"/>
</dbReference>
<organism evidence="2 3">
    <name type="scientific">Candidatus Seongchinamella marina</name>
    <dbReference type="NCBI Taxonomy" id="2518990"/>
    <lineage>
        <taxon>Bacteria</taxon>
        <taxon>Pseudomonadati</taxon>
        <taxon>Pseudomonadota</taxon>
        <taxon>Gammaproteobacteria</taxon>
        <taxon>Cellvibrionales</taxon>
        <taxon>Halieaceae</taxon>
        <taxon>Seongchinamella</taxon>
    </lineage>
</organism>
<evidence type="ECO:0000313" key="2">
    <source>
        <dbReference type="EMBL" id="MCX2973182.1"/>
    </source>
</evidence>
<protein>
    <submittedName>
        <fullName evidence="2">DUF1638 domain-containing protein</fullName>
    </submittedName>
</protein>
<dbReference type="InterPro" id="IPR012437">
    <property type="entry name" value="DUF1638"/>
</dbReference>
<sequence>MDSTDAPAPILVIACGALSHEIQQLKAMNGWSHIKIQCLDAGLHNRPRQIPGELREQIQRYRPQYDNIFVAYADCGTGGAIDAVLEEEGIERLAGAHCYSFYAGEAQFNQMADECAGTFYLTDFLAQHFERLVIRGLKLDLYPELHQDYFGNYERVVYLSQRRDELILAAARDAAERLGLEFQHRHCGYGDLEKGLRSQVIAYA</sequence>
<feature type="domain" description="DUF1638" evidence="1">
    <location>
        <begin position="38"/>
        <end position="194"/>
    </location>
</feature>
<comment type="caution">
    <text evidence="2">The sequence shown here is derived from an EMBL/GenBank/DDBJ whole genome shotgun (WGS) entry which is preliminary data.</text>
</comment>
<proteinExistence type="predicted"/>
<reference evidence="2" key="1">
    <citation type="submission" date="2019-02" db="EMBL/GenBank/DDBJ databases">
        <authorList>
            <person name="Li S.-H."/>
        </authorList>
    </citation>
    <scope>NUCLEOTIDE SEQUENCE</scope>
    <source>
        <strain evidence="2">IMCC8485</strain>
    </source>
</reference>
<keyword evidence="3" id="KW-1185">Reference proteome</keyword>
<dbReference type="Pfam" id="PF07796">
    <property type="entry name" value="DUF1638"/>
    <property type="match status" value="1"/>
</dbReference>